<reference evidence="3" key="1">
    <citation type="submission" date="2016-10" db="EMBL/GenBank/DDBJ databases">
        <authorList>
            <person name="Varghese N."/>
            <person name="Submissions S."/>
        </authorList>
    </citation>
    <scope>NUCLEOTIDE SEQUENCE [LARGE SCALE GENOMIC DNA]</scope>
    <source>
        <strain evidence="3">P18</strain>
    </source>
</reference>
<sequence>MAVKGAVLGDILGAQFEFDRPKNLDWKNVPLAEGDAIGFTDDTVMTLAIKKALKIGANLVETMVEVGREYPFAGYGGRFFNWINGNNHEPYNSWGNGSAMRTSFVGEFYEDYDEMQKMAEATAVVSHNHPEGIKGAVVTATCIWMARHGKNKQEIYDYVLEQYPKENYEYSIAYSLDEIRPRYKWNESCQGSVPAAMRCFYESTDYESFIRNVFSLECDSDTFGAIAGGVAEEFYGGFGDVDADGLLKKYLTPDLWEILNM</sequence>
<proteinExistence type="predicted"/>
<accession>A0A1I5VJM8</accession>
<evidence type="ECO:0000256" key="1">
    <source>
        <dbReference type="PIRSR" id="PIRSR605502-1"/>
    </source>
</evidence>
<dbReference type="RefSeq" id="WP_074888930.1">
    <property type="nucleotide sequence ID" value="NZ_FOXO01000017.1"/>
</dbReference>
<comment type="cofactor">
    <cofactor evidence="1">
        <name>Mg(2+)</name>
        <dbReference type="ChEBI" id="CHEBI:18420"/>
    </cofactor>
    <text evidence="1">Binds 2 magnesium ions per subunit.</text>
</comment>
<dbReference type="Proteomes" id="UP000182624">
    <property type="component" value="Unassembled WGS sequence"/>
</dbReference>
<keyword evidence="2" id="KW-0378">Hydrolase</keyword>
<dbReference type="PANTHER" id="PTHR16222:SF12">
    <property type="entry name" value="ADP-RIBOSYLGLYCOHYDROLASE-RELATED"/>
    <property type="match status" value="1"/>
</dbReference>
<gene>
    <name evidence="2" type="ORF">SAMN04487928_11778</name>
</gene>
<dbReference type="AlphaFoldDB" id="A0A1I5VJM8"/>
<feature type="binding site" evidence="1">
    <location>
        <position position="41"/>
    </location>
    <ligand>
        <name>Mg(2+)</name>
        <dbReference type="ChEBI" id="CHEBI:18420"/>
        <label>1</label>
    </ligand>
</feature>
<feature type="binding site" evidence="1">
    <location>
        <position position="219"/>
    </location>
    <ligand>
        <name>Mg(2+)</name>
        <dbReference type="ChEBI" id="CHEBI:18420"/>
        <label>1</label>
    </ligand>
</feature>
<dbReference type="GO" id="GO:0046872">
    <property type="term" value="F:metal ion binding"/>
    <property type="evidence" value="ECO:0007669"/>
    <property type="project" value="UniProtKB-KW"/>
</dbReference>
<organism evidence="2 3">
    <name type="scientific">Butyrivibrio proteoclasticus</name>
    <dbReference type="NCBI Taxonomy" id="43305"/>
    <lineage>
        <taxon>Bacteria</taxon>
        <taxon>Bacillati</taxon>
        <taxon>Bacillota</taxon>
        <taxon>Clostridia</taxon>
        <taxon>Lachnospirales</taxon>
        <taxon>Lachnospiraceae</taxon>
        <taxon>Butyrivibrio</taxon>
    </lineage>
</organism>
<feature type="binding site" evidence="1">
    <location>
        <position position="221"/>
    </location>
    <ligand>
        <name>Mg(2+)</name>
        <dbReference type="ChEBI" id="CHEBI:18420"/>
        <label>1</label>
    </ligand>
</feature>
<keyword evidence="3" id="KW-1185">Reference proteome</keyword>
<dbReference type="PANTHER" id="PTHR16222">
    <property type="entry name" value="ADP-RIBOSYLGLYCOHYDROLASE"/>
    <property type="match status" value="1"/>
</dbReference>
<feature type="binding site" evidence="1">
    <location>
        <position position="40"/>
    </location>
    <ligand>
        <name>Mg(2+)</name>
        <dbReference type="ChEBI" id="CHEBI:18420"/>
        <label>1</label>
    </ligand>
</feature>
<feature type="binding site" evidence="1">
    <location>
        <position position="222"/>
    </location>
    <ligand>
        <name>Mg(2+)</name>
        <dbReference type="ChEBI" id="CHEBI:18420"/>
        <label>1</label>
    </ligand>
</feature>
<name>A0A1I5VJM8_9FIRM</name>
<feature type="binding site" evidence="1">
    <location>
        <position position="42"/>
    </location>
    <ligand>
        <name>Mg(2+)</name>
        <dbReference type="ChEBI" id="CHEBI:18420"/>
        <label>1</label>
    </ligand>
</feature>
<keyword evidence="1" id="KW-0460">Magnesium</keyword>
<keyword evidence="1" id="KW-0479">Metal-binding</keyword>
<dbReference type="Gene3D" id="1.10.4080.10">
    <property type="entry name" value="ADP-ribosylation/Crystallin J1"/>
    <property type="match status" value="1"/>
</dbReference>
<dbReference type="Pfam" id="PF03747">
    <property type="entry name" value="ADP_ribosyl_GH"/>
    <property type="match status" value="1"/>
</dbReference>
<dbReference type="GO" id="GO:0016787">
    <property type="term" value="F:hydrolase activity"/>
    <property type="evidence" value="ECO:0007669"/>
    <property type="project" value="UniProtKB-KW"/>
</dbReference>
<dbReference type="InterPro" id="IPR005502">
    <property type="entry name" value="Ribosyl_crysJ1"/>
</dbReference>
<dbReference type="EMBL" id="FOXO01000017">
    <property type="protein sequence ID" value="SFQ07669.1"/>
    <property type="molecule type" value="Genomic_DNA"/>
</dbReference>
<protein>
    <submittedName>
        <fullName evidence="2">ADP-ribosylglycohydrolase</fullName>
    </submittedName>
</protein>
<dbReference type="OrthoDB" id="9814572at2"/>
<evidence type="ECO:0000313" key="3">
    <source>
        <dbReference type="Proteomes" id="UP000182624"/>
    </source>
</evidence>
<dbReference type="InterPro" id="IPR050792">
    <property type="entry name" value="ADP-ribosylglycohydrolase"/>
</dbReference>
<evidence type="ECO:0000313" key="2">
    <source>
        <dbReference type="EMBL" id="SFQ07669.1"/>
    </source>
</evidence>
<dbReference type="SUPFAM" id="SSF101478">
    <property type="entry name" value="ADP-ribosylglycohydrolase"/>
    <property type="match status" value="1"/>
</dbReference>
<dbReference type="InterPro" id="IPR036705">
    <property type="entry name" value="Ribosyl_crysJ1_sf"/>
</dbReference>